<sequence>MPEHYRALVVILVLAIAVFTLARRAAADLIPSGDFARRRNLWFVLTLLAFLSPNFWAFAGIAATLLVVAQRREHNPMALFFLLLFLIPPTSIAVPGFGLVNYLLDLNYVRLLTLCVLLPALLTSGRQADAVSFGRTLPDLLLLASLLLAALLYFRETTLTDTLRQSLYLFTDVFLPYYLASRALRTVGDFKDALLGFVLAGLLLSLIGVFEFARHWLLYSSLIGALGLQWDMSSYLDRGGSLRASASTGQAIALGYVISVTIGFYLFLQGYVRSRLLRRLGALLLAGGLFAPMSRGPWIGVGVIIAGYLATGRNAVKRLMLLALAGVLAIPLLAVLPGGEKLIDMLPFIGTLEKDNITYRERLIDNSLIVIQRNPWLGSFDYRNTPEMQSMIQGQGIIDIVNTYIGLALEFGLVGLALFVAFFATVALGIFKAMRGFPDKDDEMCRLGRTLLATLGGILVIIFTVSSITVIPVVYWSVGGLGVAYIQMASRVRRTRSATVAVATNSNLRPGQTP</sequence>
<feature type="transmembrane region" description="Helical" evidence="5">
    <location>
        <begin position="137"/>
        <end position="154"/>
    </location>
</feature>
<keyword evidence="4 5" id="KW-0472">Membrane</keyword>
<dbReference type="EMBL" id="CP015878">
    <property type="protein sequence ID" value="ANI15380.1"/>
    <property type="molecule type" value="Genomic_DNA"/>
</dbReference>
<dbReference type="Proteomes" id="UP000077748">
    <property type="component" value="Chromosome"/>
</dbReference>
<protein>
    <submittedName>
        <fullName evidence="7">Ligase</fullName>
    </submittedName>
</protein>
<evidence type="ECO:0000313" key="7">
    <source>
        <dbReference type="EMBL" id="ANI15380.1"/>
    </source>
</evidence>
<dbReference type="AlphaFoldDB" id="A0A1A9KE25"/>
<feature type="transmembrane region" description="Helical" evidence="5">
    <location>
        <begin position="80"/>
        <end position="102"/>
    </location>
</feature>
<dbReference type="PANTHER" id="PTHR37422:SF13">
    <property type="entry name" value="LIPOPOLYSACCHARIDE BIOSYNTHESIS PROTEIN PA4999-RELATED"/>
    <property type="match status" value="1"/>
</dbReference>
<dbReference type="GO" id="GO:0016020">
    <property type="term" value="C:membrane"/>
    <property type="evidence" value="ECO:0007669"/>
    <property type="project" value="UniProtKB-SubCell"/>
</dbReference>
<evidence type="ECO:0000256" key="4">
    <source>
        <dbReference type="ARBA" id="ARBA00023136"/>
    </source>
</evidence>
<dbReference type="RefSeq" id="WP_064583216.1">
    <property type="nucleotide sequence ID" value="NZ_CP015878.1"/>
</dbReference>
<proteinExistence type="predicted"/>
<feature type="transmembrane region" description="Helical" evidence="5">
    <location>
        <begin position="108"/>
        <end position="125"/>
    </location>
</feature>
<evidence type="ECO:0000259" key="6">
    <source>
        <dbReference type="Pfam" id="PF04932"/>
    </source>
</evidence>
<dbReference type="InterPro" id="IPR007016">
    <property type="entry name" value="O-antigen_ligase-rel_domated"/>
</dbReference>
<feature type="transmembrane region" description="Helical" evidence="5">
    <location>
        <begin position="193"/>
        <end position="210"/>
    </location>
</feature>
<feature type="transmembrane region" description="Helical" evidence="5">
    <location>
        <begin position="451"/>
        <end position="478"/>
    </location>
</feature>
<evidence type="ECO:0000256" key="2">
    <source>
        <dbReference type="ARBA" id="ARBA00022692"/>
    </source>
</evidence>
<organism evidence="7 8">
    <name type="scientific">Pseudomonas citronellolis</name>
    <dbReference type="NCBI Taxonomy" id="53408"/>
    <lineage>
        <taxon>Bacteria</taxon>
        <taxon>Pseudomonadati</taxon>
        <taxon>Pseudomonadota</taxon>
        <taxon>Gammaproteobacteria</taxon>
        <taxon>Pseudomonadales</taxon>
        <taxon>Pseudomonadaceae</taxon>
        <taxon>Pseudomonas</taxon>
    </lineage>
</organism>
<evidence type="ECO:0000256" key="3">
    <source>
        <dbReference type="ARBA" id="ARBA00022989"/>
    </source>
</evidence>
<name>A0A1A9KE25_9PSED</name>
<gene>
    <name evidence="7" type="ORF">A9C11_15970</name>
</gene>
<comment type="subcellular location">
    <subcellularLocation>
        <location evidence="1">Membrane</location>
        <topology evidence="1">Multi-pass membrane protein</topology>
    </subcellularLocation>
</comment>
<keyword evidence="3 5" id="KW-1133">Transmembrane helix</keyword>
<feature type="transmembrane region" description="Helical" evidence="5">
    <location>
        <begin position="280"/>
        <end position="307"/>
    </location>
</feature>
<dbReference type="Pfam" id="PF04932">
    <property type="entry name" value="Wzy_C"/>
    <property type="match status" value="1"/>
</dbReference>
<evidence type="ECO:0000256" key="5">
    <source>
        <dbReference type="SAM" id="Phobius"/>
    </source>
</evidence>
<feature type="transmembrane region" description="Helical" evidence="5">
    <location>
        <begin position="319"/>
        <end position="338"/>
    </location>
</feature>
<feature type="transmembrane region" description="Helical" evidence="5">
    <location>
        <begin position="43"/>
        <end position="68"/>
    </location>
</feature>
<keyword evidence="2 5" id="KW-0812">Transmembrane</keyword>
<accession>A0A1A9KE25</accession>
<feature type="transmembrane region" description="Helical" evidence="5">
    <location>
        <begin position="248"/>
        <end position="268"/>
    </location>
</feature>
<evidence type="ECO:0000256" key="1">
    <source>
        <dbReference type="ARBA" id="ARBA00004141"/>
    </source>
</evidence>
<keyword evidence="7" id="KW-0436">Ligase</keyword>
<evidence type="ECO:0000313" key="8">
    <source>
        <dbReference type="Proteomes" id="UP000077748"/>
    </source>
</evidence>
<dbReference type="PANTHER" id="PTHR37422">
    <property type="entry name" value="TEICHURONIC ACID BIOSYNTHESIS PROTEIN TUAE"/>
    <property type="match status" value="1"/>
</dbReference>
<dbReference type="GO" id="GO:0016874">
    <property type="term" value="F:ligase activity"/>
    <property type="evidence" value="ECO:0007669"/>
    <property type="project" value="UniProtKB-KW"/>
</dbReference>
<feature type="transmembrane region" description="Helical" evidence="5">
    <location>
        <begin position="411"/>
        <end position="431"/>
    </location>
</feature>
<dbReference type="InterPro" id="IPR051533">
    <property type="entry name" value="WaaL-like"/>
</dbReference>
<reference evidence="7 8" key="1">
    <citation type="submission" date="2016-05" db="EMBL/GenBank/DDBJ databases">
        <title>Genome Sequence of Pseudomonas citronellolis Strain SJTE-3, an Estrogens and Persistent Organic Pollutants degradation strain.</title>
        <authorList>
            <person name="Liang R."/>
        </authorList>
    </citation>
    <scope>NUCLEOTIDE SEQUENCE [LARGE SCALE GENOMIC DNA]</scope>
    <source>
        <strain evidence="7 8">SJTE-3</strain>
    </source>
</reference>
<feature type="domain" description="O-antigen ligase-related" evidence="6">
    <location>
        <begin position="281"/>
        <end position="420"/>
    </location>
</feature>